<dbReference type="InterPro" id="IPR014710">
    <property type="entry name" value="RmlC-like_jellyroll"/>
</dbReference>
<keyword evidence="3" id="KW-0804">Transcription</keyword>
<feature type="domain" description="HTH crp-type" evidence="4">
    <location>
        <begin position="151"/>
        <end position="217"/>
    </location>
</feature>
<dbReference type="GO" id="GO:0006355">
    <property type="term" value="P:regulation of DNA-templated transcription"/>
    <property type="evidence" value="ECO:0007669"/>
    <property type="project" value="InterPro"/>
</dbReference>
<proteinExistence type="predicted"/>
<dbReference type="SUPFAM" id="SSF46785">
    <property type="entry name" value="Winged helix' DNA-binding domain"/>
    <property type="match status" value="1"/>
</dbReference>
<keyword evidence="5" id="KW-0614">Plasmid</keyword>
<dbReference type="InterPro" id="IPR000595">
    <property type="entry name" value="cNMP-bd_dom"/>
</dbReference>
<dbReference type="CDD" id="cd00038">
    <property type="entry name" value="CAP_ED"/>
    <property type="match status" value="1"/>
</dbReference>
<dbReference type="InterPro" id="IPR012318">
    <property type="entry name" value="HTH_CRP"/>
</dbReference>
<evidence type="ECO:0000256" key="1">
    <source>
        <dbReference type="ARBA" id="ARBA00023015"/>
    </source>
</evidence>
<name>A0AAU8D1R0_9HYPH</name>
<dbReference type="SUPFAM" id="SSF51206">
    <property type="entry name" value="cAMP-binding domain-like"/>
    <property type="match status" value="1"/>
</dbReference>
<dbReference type="AlphaFoldDB" id="A0AAU8D1R0"/>
<geneLocation type="plasmid" evidence="5">
    <name>pMk2240A</name>
</geneLocation>
<dbReference type="InterPro" id="IPR018490">
    <property type="entry name" value="cNMP-bd_dom_sf"/>
</dbReference>
<dbReference type="InterPro" id="IPR036388">
    <property type="entry name" value="WH-like_DNA-bd_sf"/>
</dbReference>
<keyword evidence="2" id="KW-0238">DNA-binding</keyword>
<organism evidence="5">
    <name type="scientific">Mesorhizobium sp. WSM2240</name>
    <dbReference type="NCBI Taxonomy" id="3228851"/>
    <lineage>
        <taxon>Bacteria</taxon>
        <taxon>Pseudomonadati</taxon>
        <taxon>Pseudomonadota</taxon>
        <taxon>Alphaproteobacteria</taxon>
        <taxon>Hyphomicrobiales</taxon>
        <taxon>Phyllobacteriaceae</taxon>
        <taxon>Mesorhizobium</taxon>
    </lineage>
</organism>
<dbReference type="RefSeq" id="WP_353646607.1">
    <property type="nucleotide sequence ID" value="NZ_CP159256.1"/>
</dbReference>
<dbReference type="InterPro" id="IPR036390">
    <property type="entry name" value="WH_DNA-bd_sf"/>
</dbReference>
<reference evidence="5" key="1">
    <citation type="submission" date="2024-06" db="EMBL/GenBank/DDBJ databases">
        <title>Mesorhizobium karijinii sp. nov., a symbiont of the iconic Swainsona formosa from arid Australia.</title>
        <authorList>
            <person name="Hill Y.J."/>
            <person name="Watkin E.L.J."/>
            <person name="O'Hara G.W."/>
            <person name="Terpolilli J."/>
            <person name="Tye M.L."/>
            <person name="Kohlmeier M.G."/>
        </authorList>
    </citation>
    <scope>NUCLEOTIDE SEQUENCE</scope>
    <source>
        <strain evidence="5">WSM2240</strain>
        <plasmid evidence="5">pMk2240A</plasmid>
    </source>
</reference>
<protein>
    <submittedName>
        <fullName evidence="5">Crp/Fnr family transcriptional regulator</fullName>
    </submittedName>
</protein>
<dbReference type="EMBL" id="CP159256">
    <property type="protein sequence ID" value="XCG52402.1"/>
    <property type="molecule type" value="Genomic_DNA"/>
</dbReference>
<keyword evidence="1" id="KW-0805">Transcription regulation</keyword>
<accession>A0AAU8D1R0</accession>
<dbReference type="Gene3D" id="1.10.10.10">
    <property type="entry name" value="Winged helix-like DNA-binding domain superfamily/Winged helix DNA-binding domain"/>
    <property type="match status" value="1"/>
</dbReference>
<dbReference type="Pfam" id="PF13545">
    <property type="entry name" value="HTH_Crp_2"/>
    <property type="match status" value="1"/>
</dbReference>
<dbReference type="Gene3D" id="2.60.120.10">
    <property type="entry name" value="Jelly Rolls"/>
    <property type="match status" value="1"/>
</dbReference>
<dbReference type="GO" id="GO:0003677">
    <property type="term" value="F:DNA binding"/>
    <property type="evidence" value="ECO:0007669"/>
    <property type="project" value="UniProtKB-KW"/>
</dbReference>
<gene>
    <name evidence="5" type="ORF">ABVK50_30095</name>
</gene>
<evidence type="ECO:0000256" key="2">
    <source>
        <dbReference type="ARBA" id="ARBA00023125"/>
    </source>
</evidence>
<evidence type="ECO:0000313" key="5">
    <source>
        <dbReference type="EMBL" id="XCG52402.1"/>
    </source>
</evidence>
<sequence>MPVPKNDPYNNLLLCNMSGRDLALLEPHMERVGLKLKDCLERRGSLVRFVHFLEQGVASIVVKMAGRGNAEAGLLGFEGMAGTSMVLGDDTSIHDCVVQLPGEAIRIPAEAFRNALKQSPTLREFLLRYVEALGVQTAYTAIANARLTIEERLARWFLMCHDRVAGDSLPLTHDFLAVMLGVRRPGVTVGIQVLEGKLLIRANRGEIVIRDRDGLIELAGETYSEPKAQYDRLLGRDGGASVASA</sequence>
<evidence type="ECO:0000259" key="4">
    <source>
        <dbReference type="Pfam" id="PF13545"/>
    </source>
</evidence>
<evidence type="ECO:0000256" key="3">
    <source>
        <dbReference type="ARBA" id="ARBA00023163"/>
    </source>
</evidence>